<dbReference type="GO" id="GO:0008270">
    <property type="term" value="F:zinc ion binding"/>
    <property type="evidence" value="ECO:0007669"/>
    <property type="project" value="UniProtKB-KW"/>
</dbReference>
<feature type="region of interest" description="Disordered" evidence="13">
    <location>
        <begin position="2028"/>
        <end position="2052"/>
    </location>
</feature>
<feature type="region of interest" description="Disordered" evidence="13">
    <location>
        <begin position="1026"/>
        <end position="1164"/>
    </location>
</feature>
<dbReference type="PANTHER" id="PTHR45861">
    <property type="entry name" value="DNA POLYMERASE ALPHA CATALYTIC SUBUNIT"/>
    <property type="match status" value="1"/>
</dbReference>
<dbReference type="SUPFAM" id="SSF56672">
    <property type="entry name" value="DNA/RNA polymerases"/>
    <property type="match status" value="1"/>
</dbReference>
<dbReference type="Gene3D" id="1.10.287.690">
    <property type="entry name" value="Helix hairpin bin"/>
    <property type="match status" value="1"/>
</dbReference>
<name>A0A183AJX7_9TREM</name>
<feature type="region of interest" description="Disordered" evidence="13">
    <location>
        <begin position="2285"/>
        <end position="2307"/>
    </location>
</feature>
<dbReference type="InterPro" id="IPR038256">
    <property type="entry name" value="Pol_alpha_znc_sf"/>
</dbReference>
<feature type="region of interest" description="Disordered" evidence="13">
    <location>
        <begin position="2161"/>
        <end position="2191"/>
    </location>
</feature>
<evidence type="ECO:0000256" key="4">
    <source>
        <dbReference type="ARBA" id="ARBA00022679"/>
    </source>
</evidence>
<dbReference type="SMART" id="SM00486">
    <property type="entry name" value="POLBc"/>
    <property type="match status" value="1"/>
</dbReference>
<dbReference type="InterPro" id="IPR042087">
    <property type="entry name" value="DNA_pol_B_thumb"/>
</dbReference>
<feature type="region of interest" description="Disordered" evidence="13">
    <location>
        <begin position="1449"/>
        <end position="1478"/>
    </location>
</feature>
<dbReference type="SUPFAM" id="SSF53098">
    <property type="entry name" value="Ribonuclease H-like"/>
    <property type="match status" value="1"/>
</dbReference>
<dbReference type="InterPro" id="IPR012337">
    <property type="entry name" value="RNaseH-like_sf"/>
</dbReference>
<feature type="domain" description="Zinc finger DNA-directed DNA polymerase family B alpha" evidence="15">
    <location>
        <begin position="729"/>
        <end position="880"/>
    </location>
</feature>
<evidence type="ECO:0000256" key="1">
    <source>
        <dbReference type="ARBA" id="ARBA00004123"/>
    </source>
</evidence>
<feature type="domain" description="DNA-directed DNA polymerase family B multifunctional" evidence="14">
    <location>
        <begin position="135"/>
        <end position="671"/>
    </location>
</feature>
<feature type="compositionally biased region" description="Basic and acidic residues" evidence="13">
    <location>
        <begin position="1081"/>
        <end position="1090"/>
    </location>
</feature>
<dbReference type="Gene3D" id="3.30.420.10">
    <property type="entry name" value="Ribonuclease H-like superfamily/Ribonuclease H"/>
    <property type="match status" value="1"/>
</dbReference>
<feature type="compositionally biased region" description="Basic and acidic residues" evidence="13">
    <location>
        <begin position="1360"/>
        <end position="1369"/>
    </location>
</feature>
<dbReference type="GO" id="GO:1902975">
    <property type="term" value="P:mitotic DNA replication initiation"/>
    <property type="evidence" value="ECO:0007669"/>
    <property type="project" value="InterPro"/>
</dbReference>
<dbReference type="Gene3D" id="1.10.132.60">
    <property type="entry name" value="DNA polymerase family B, C-terminal domain"/>
    <property type="match status" value="1"/>
</dbReference>
<comment type="subcellular location">
    <subcellularLocation>
        <location evidence="1">Nucleus</location>
    </subcellularLocation>
</comment>
<proteinExistence type="inferred from homology"/>
<evidence type="ECO:0000256" key="13">
    <source>
        <dbReference type="SAM" id="MobiDB-lite"/>
    </source>
</evidence>
<keyword evidence="11" id="KW-0238">DNA-binding</keyword>
<evidence type="ECO:0000256" key="8">
    <source>
        <dbReference type="ARBA" id="ARBA00022771"/>
    </source>
</evidence>
<feature type="region of interest" description="Disordered" evidence="13">
    <location>
        <begin position="1351"/>
        <end position="1374"/>
    </location>
</feature>
<dbReference type="Pfam" id="PF08996">
    <property type="entry name" value="zf-DNA_Pol"/>
    <property type="match status" value="1"/>
</dbReference>
<dbReference type="NCBIfam" id="TIGR00592">
    <property type="entry name" value="pol2"/>
    <property type="match status" value="1"/>
</dbReference>
<keyword evidence="6" id="KW-0235">DNA replication</keyword>
<dbReference type="InterPro" id="IPR006172">
    <property type="entry name" value="DNA-dir_DNA_pol_B"/>
</dbReference>
<dbReference type="GO" id="GO:0000166">
    <property type="term" value="F:nucleotide binding"/>
    <property type="evidence" value="ECO:0007669"/>
    <property type="project" value="InterPro"/>
</dbReference>
<dbReference type="GO" id="GO:0003688">
    <property type="term" value="F:DNA replication origin binding"/>
    <property type="evidence" value="ECO:0007669"/>
    <property type="project" value="TreeGrafter"/>
</dbReference>
<feature type="compositionally biased region" description="Polar residues" evidence="13">
    <location>
        <begin position="1579"/>
        <end position="1600"/>
    </location>
</feature>
<feature type="region of interest" description="Disordered" evidence="13">
    <location>
        <begin position="693"/>
        <end position="717"/>
    </location>
</feature>
<evidence type="ECO:0000313" key="16">
    <source>
        <dbReference type="WBParaSite" id="ECPE_0000727801-mRNA-1"/>
    </source>
</evidence>
<dbReference type="PRINTS" id="PR00106">
    <property type="entry name" value="DNAPOLB"/>
</dbReference>
<accession>A0A183AJX7</accession>
<feature type="compositionally biased region" description="Polar residues" evidence="13">
    <location>
        <begin position="1058"/>
        <end position="1068"/>
    </location>
</feature>
<evidence type="ECO:0000256" key="3">
    <source>
        <dbReference type="ARBA" id="ARBA00012417"/>
    </source>
</evidence>
<evidence type="ECO:0000256" key="7">
    <source>
        <dbReference type="ARBA" id="ARBA00022723"/>
    </source>
</evidence>
<reference evidence="16" key="1">
    <citation type="submission" date="2016-06" db="UniProtKB">
        <authorList>
            <consortium name="WormBaseParasite"/>
        </authorList>
    </citation>
    <scope>IDENTIFICATION</scope>
</reference>
<dbReference type="PANTHER" id="PTHR45861:SF1">
    <property type="entry name" value="DNA POLYMERASE ALPHA CATALYTIC SUBUNIT"/>
    <property type="match status" value="1"/>
</dbReference>
<evidence type="ECO:0000256" key="11">
    <source>
        <dbReference type="ARBA" id="ARBA00023125"/>
    </source>
</evidence>
<feature type="compositionally biased region" description="Polar residues" evidence="13">
    <location>
        <begin position="1118"/>
        <end position="1140"/>
    </location>
</feature>
<keyword evidence="9" id="KW-0862">Zinc</keyword>
<evidence type="ECO:0000256" key="12">
    <source>
        <dbReference type="ARBA" id="ARBA00023242"/>
    </source>
</evidence>
<dbReference type="CDD" id="cd05532">
    <property type="entry name" value="POLBc_alpha"/>
    <property type="match status" value="1"/>
</dbReference>
<dbReference type="Pfam" id="PF00136">
    <property type="entry name" value="DNA_pol_B"/>
    <property type="match status" value="1"/>
</dbReference>
<evidence type="ECO:0000259" key="14">
    <source>
        <dbReference type="Pfam" id="PF00136"/>
    </source>
</evidence>
<protein>
    <recommendedName>
        <fullName evidence="3">DNA-directed DNA polymerase</fullName>
        <ecNumber evidence="3">2.7.7.7</ecNumber>
    </recommendedName>
</protein>
<dbReference type="FunFam" id="1.10.132.60:FF:000004">
    <property type="entry name" value="DNA polymerase"/>
    <property type="match status" value="1"/>
</dbReference>
<dbReference type="InterPro" id="IPR017964">
    <property type="entry name" value="DNA-dir_DNA_pol_B_CS"/>
</dbReference>
<sequence>LVCDTRMSARELVRSRTYNLSDLANQILADVRSDSSGSSTSARRQIPAPIRQLLCGSTIPTKNAGEEDAVQSVGIELADLEIDSFDLRCLFVTSDLVRQLVDFCLSDAHLVLRLAHQLQVLPLAMQITSICGNVLSRTLSGGRAERNEALLLHAFTQRGYIVPDPVGITRRPGRNAQIDDWDIAAQADPAEGDGRTGVNSGRRKPAYTGGLVLEPKKGFYDKYILLLDFNSLYPSIIQEFNICFTTVDRELVTGTKATGDKTEDDSERQTAEPPDLDAMVAALLAAVQGNNSAAGSTGHSPESQLRLPTAQIPGLLPAEIRRLVESRREVKKLIAAAAAPGGAPSDPAQLAQWNTRQAALKLTANSVYGCLGFNASRFCARGLAALVTGLGRAVLMNTRDLVENMNLEVIYGDTDSIMVNTNTTDLLMALSIGEKVRQEVNKHYRLLELDTDGVYAAMLLLAKKKYAALAIVNPIQWAQVYRVALAQSSTVPAALPPAPATKQEMKGLDIVRRDWSALAVAVGKRCVAALLSGDPKDVVLDRIHADLTETAERVRSGQLPISDFVITKMLTKAPEEYADSKSLPHVQVALRLNGASQTESGKTNVASSNRRLRAGDTVEYVICSDGSGLVATQRGYSPTELTNSPENLKIDVNYYLAHQIHPVVSRLVAPIEGTSPARIADCLGLDPTGYRRQVAGGLDDDADENGDPASGSGSSGFSGAGAWSDADPLLCPNCSFNLLNSADAVRMIVNRLMMQTRQLIVRYELGWLSCEDPACGLITRSIPCPPGSIHSGGGDSDGLWARGGRPLCPACGGQALLKARYPESRLYRQLCFFRYLISPNTAASETEGPSNPAIGRYLKTCRQHLDRLLSHSAFAMVDLSHYDFQALTASPWVKQYRSMCAEFGRNVMFSPENDAGIFSYPISTDTCQASQKPVANTAHSNSVGHRVVSFLRGAFRRTSDGTVNELGSIQTGKPSASTKYTKKMECLLSQKSWRTGTIWIGRRRDSRANTKFSKTDPTLTTSKQLLAIRHSGSRSVDHYKKRISPPVHRSRETASAPLDQSNSQNSTPTPRPSALVTGRSSSDRSREGAAKRTRFSLHPSTCNAPPDLIRPRRESEDAGNSLSSLMDNSVRSGKTNPSMDSSEDVIKRGEPLGSSTSKSDGDVGSCTIETEKRMLNSKSQSVLRGSSHKDYGKSIIHVQSIDQRSPVKFGFRSSERISQAIPRKGVAEKTGPDIFQIRSALLTSNQKRSDSSSQPPTTPVVTVTPMAKILPRRTGSSLTTPERKHVTFEAPVCYSLPSTPIRRIVSAVPLPTSDAEENRKTRIDKFGCTVRHSSDSSDQRLREGMTTEIPTNIVTPSGESADKPPKPSTDRNSQLPLMVKKTDSKTTNVAKRRVCRFRRYRRLIADLNQIYRNYAAPYDLTRELMDDICQTEVTHIARSLVNEKLKVNKPTPHVVGTPANLTSNRSKNEDKQKLAGLRNQEGSCSISKSYIDKRVGDKGLTECETVPDLNERFELKPENQIVEANHLSPLPFSKTHKTRERSNMKESLDMFPTKDSTDSTTRNVHIMPSQIPLPREFSSVHSSTGAHSKRSASGSYTSEGVEQREPRQKQKPALVSPLNRRYSVHQVTFESEEAHDLDLRSMRLTETMEDHFSSEMEFSDEHNIARPEIRLSRLLHNSACGPKGSSTKTEQPLSLICHSTQTVQSDKALNKPQIHVTLLNSVIEPNCPVERPIQTLPTNPTTHVFSLGPNEKNNVAVGTHSADNSFLTESVEDNSDRRKTTESDETSATHLWNQIHQSLIELSSLSEERLQAAPEHATATVRLEQALSSIARSDTVDSLSPCLSRVGPSMNYDVTGISEPSISTISIPDDISSAPWTRARIVVLRDAANAATADSTPSAVLVRCEMTHASCQTEISSVQVESEFLNKTWSPKSTDTGRIVSCPCHISRPASSCTQAAVQTEMELTRLTPGPKENNIPVTRAQGENPWPHNSDRCNQISGSLIKEPLKSPVPGESVPQVRDVGDCAQRRSSIWESPSEIRSKSKSSVASSDSFGTFPRCPVDAQTRLQKYGTYTPSSASHPPKVRHTLTRHVPLTYSERAAGKSDRIWLRRHQLDMDASSGDSRVTNTIPSYRKSNVHPAAFRGRINSQNHLRRRFRDLDSDMSDADASSSVSSPRHTFPSRGRGGVRTITSKSISQPPTFELVRLEERRSRMPFLPVRSGVRQISPIRSSPQERKTRHALLMELREMKRQYSAPHIYRSISTHRSSVSSSPHCVSRAYPFHTPPANVLTKKHGSSNKWELESTRTESESGTFRATRSLWISTPHLESHSDATCPKRVPKRTTRTETSRLQSTGPQTVAKSGTTVAWQRESVRRSNPGLSRTNKNSRKPVLFYNPMLERRPIDDNLLRHTFASLQKVRTKVHRVVPPTVNGRPPMIFKR</sequence>
<comment type="similarity">
    <text evidence="2">Belongs to the DNA polymerase type-B family.</text>
</comment>
<dbReference type="InterPro" id="IPR043502">
    <property type="entry name" value="DNA/RNA_pol_sf"/>
</dbReference>
<evidence type="ECO:0000256" key="5">
    <source>
        <dbReference type="ARBA" id="ARBA00022695"/>
    </source>
</evidence>
<evidence type="ECO:0000256" key="10">
    <source>
        <dbReference type="ARBA" id="ARBA00022932"/>
    </source>
</evidence>
<evidence type="ECO:0000256" key="6">
    <source>
        <dbReference type="ARBA" id="ARBA00022705"/>
    </source>
</evidence>
<dbReference type="EC" id="2.7.7.7" evidence="3"/>
<feature type="compositionally biased region" description="Basic and acidic residues" evidence="13">
    <location>
        <begin position="2298"/>
        <end position="2307"/>
    </location>
</feature>
<keyword evidence="12" id="KW-0539">Nucleus</keyword>
<evidence type="ECO:0000259" key="15">
    <source>
        <dbReference type="Pfam" id="PF08996"/>
    </source>
</evidence>
<evidence type="ECO:0000256" key="9">
    <source>
        <dbReference type="ARBA" id="ARBA00022833"/>
    </source>
</evidence>
<dbReference type="WBParaSite" id="ECPE_0000727801-mRNA-1">
    <property type="protein sequence ID" value="ECPE_0000727801-mRNA-1"/>
    <property type="gene ID" value="ECPE_0000727801"/>
</dbReference>
<dbReference type="Gene3D" id="3.90.1600.10">
    <property type="entry name" value="Palm domain of DNA polymerase"/>
    <property type="match status" value="1"/>
</dbReference>
<dbReference type="InterPro" id="IPR045846">
    <property type="entry name" value="POLBc_alpha"/>
</dbReference>
<keyword evidence="4" id="KW-0808">Transferase</keyword>
<dbReference type="GO" id="GO:0003887">
    <property type="term" value="F:DNA-directed DNA polymerase activity"/>
    <property type="evidence" value="ECO:0007669"/>
    <property type="project" value="UniProtKB-KW"/>
</dbReference>
<dbReference type="InterPro" id="IPR036397">
    <property type="entry name" value="RNaseH_sf"/>
</dbReference>
<keyword evidence="5" id="KW-0548">Nucleotidyltransferase</keyword>
<dbReference type="GO" id="GO:0006272">
    <property type="term" value="P:leading strand elongation"/>
    <property type="evidence" value="ECO:0007669"/>
    <property type="project" value="TreeGrafter"/>
</dbReference>
<dbReference type="Gene3D" id="1.10.3200.20">
    <property type="entry name" value="DNA Polymerase alpha, zinc finger"/>
    <property type="match status" value="1"/>
</dbReference>
<keyword evidence="8" id="KW-0863">Zinc-finger</keyword>
<dbReference type="InterPro" id="IPR023211">
    <property type="entry name" value="DNA_pol_palm_dom_sf"/>
</dbReference>
<dbReference type="PROSITE" id="PS00116">
    <property type="entry name" value="DNA_POLYMERASE_B"/>
    <property type="match status" value="1"/>
</dbReference>
<dbReference type="GO" id="GO:0006273">
    <property type="term" value="P:lagging strand elongation"/>
    <property type="evidence" value="ECO:0007669"/>
    <property type="project" value="TreeGrafter"/>
</dbReference>
<keyword evidence="10" id="KW-0239">DNA-directed DNA polymerase</keyword>
<feature type="region of interest" description="Disordered" evidence="13">
    <location>
        <begin position="1531"/>
        <end position="1618"/>
    </location>
</feature>
<organism evidence="16">
    <name type="scientific">Echinostoma caproni</name>
    <dbReference type="NCBI Taxonomy" id="27848"/>
    <lineage>
        <taxon>Eukaryota</taxon>
        <taxon>Metazoa</taxon>
        <taxon>Spiralia</taxon>
        <taxon>Lophotrochozoa</taxon>
        <taxon>Platyhelminthes</taxon>
        <taxon>Trematoda</taxon>
        <taxon>Digenea</taxon>
        <taxon>Plagiorchiida</taxon>
        <taxon>Echinostomata</taxon>
        <taxon>Echinostomatoidea</taxon>
        <taxon>Echinostomatidae</taxon>
        <taxon>Echinostoma</taxon>
    </lineage>
</organism>
<feature type="region of interest" description="Disordered" evidence="13">
    <location>
        <begin position="2326"/>
        <end position="2355"/>
    </location>
</feature>
<dbReference type="GO" id="GO:0003682">
    <property type="term" value="F:chromatin binding"/>
    <property type="evidence" value="ECO:0007669"/>
    <property type="project" value="TreeGrafter"/>
</dbReference>
<keyword evidence="7" id="KW-0479">Metal-binding</keyword>
<dbReference type="InterPro" id="IPR006134">
    <property type="entry name" value="DNA-dir_DNA_pol_B_multi_dom"/>
</dbReference>
<dbReference type="InterPro" id="IPR015088">
    <property type="entry name" value="Znf_DNA-dir_DNA_pol_B_alpha"/>
</dbReference>
<evidence type="ECO:0000256" key="2">
    <source>
        <dbReference type="ARBA" id="ARBA00005755"/>
    </source>
</evidence>
<dbReference type="GO" id="GO:0003697">
    <property type="term" value="F:single-stranded DNA binding"/>
    <property type="evidence" value="ECO:0007669"/>
    <property type="project" value="TreeGrafter"/>
</dbReference>
<dbReference type="GO" id="GO:0005658">
    <property type="term" value="C:alpha DNA polymerase:primase complex"/>
    <property type="evidence" value="ECO:0007669"/>
    <property type="project" value="TreeGrafter"/>
</dbReference>